<evidence type="ECO:0000313" key="1">
    <source>
        <dbReference type="EMBL" id="KAK8492149.1"/>
    </source>
</evidence>
<sequence>MSISASICQCKVQMVSSCKFQPALTRFSHLSVISKHKAKYHIPRNQNLQSPGSGLRLQDADKDKNKVVCCSVGPGPSFPSNPGPGSWQLWVLGILMSVVLPFCRSKWGPLLKFKDEVETVIDEVEAVADIVEKVAEQVEEVADDIGNHLPEGRLKDALEMVEDVAQNTADGARFAGELIDKVSFFSLLYA</sequence>
<protein>
    <submittedName>
        <fullName evidence="1">Uncharacterized protein</fullName>
    </submittedName>
</protein>
<dbReference type="EMBL" id="JBBPBM010000738">
    <property type="protein sequence ID" value="KAK8492149.1"/>
    <property type="molecule type" value="Genomic_DNA"/>
</dbReference>
<comment type="caution">
    <text evidence="1">The sequence shown here is derived from an EMBL/GenBank/DDBJ whole genome shotgun (WGS) entry which is preliminary data.</text>
</comment>
<dbReference type="Proteomes" id="UP001472677">
    <property type="component" value="Unassembled WGS sequence"/>
</dbReference>
<name>A0ABR2AH34_9ROSI</name>
<evidence type="ECO:0000313" key="2">
    <source>
        <dbReference type="Proteomes" id="UP001472677"/>
    </source>
</evidence>
<keyword evidence="2" id="KW-1185">Reference proteome</keyword>
<reference evidence="1 2" key="1">
    <citation type="journal article" date="2024" name="G3 (Bethesda)">
        <title>Genome assembly of Hibiscus sabdariffa L. provides insights into metabolisms of medicinal natural products.</title>
        <authorList>
            <person name="Kim T."/>
        </authorList>
    </citation>
    <scope>NUCLEOTIDE SEQUENCE [LARGE SCALE GENOMIC DNA]</scope>
    <source>
        <strain evidence="1">TK-2024</strain>
        <tissue evidence="1">Old leaves</tissue>
    </source>
</reference>
<gene>
    <name evidence="1" type="ORF">V6N12_016911</name>
</gene>
<accession>A0ABR2AH34</accession>
<dbReference type="PANTHER" id="PTHR33735">
    <property type="entry name" value="EXPRESSED PROTEIN"/>
    <property type="match status" value="1"/>
</dbReference>
<proteinExistence type="predicted"/>
<dbReference type="PANTHER" id="PTHR33735:SF14">
    <property type="entry name" value="PHAGE CAPSID SCAFFOLDING PROTEIN (GPO) SERINE PEPTIDASE"/>
    <property type="match status" value="1"/>
</dbReference>
<organism evidence="1 2">
    <name type="scientific">Hibiscus sabdariffa</name>
    <name type="common">roselle</name>
    <dbReference type="NCBI Taxonomy" id="183260"/>
    <lineage>
        <taxon>Eukaryota</taxon>
        <taxon>Viridiplantae</taxon>
        <taxon>Streptophyta</taxon>
        <taxon>Embryophyta</taxon>
        <taxon>Tracheophyta</taxon>
        <taxon>Spermatophyta</taxon>
        <taxon>Magnoliopsida</taxon>
        <taxon>eudicotyledons</taxon>
        <taxon>Gunneridae</taxon>
        <taxon>Pentapetalae</taxon>
        <taxon>rosids</taxon>
        <taxon>malvids</taxon>
        <taxon>Malvales</taxon>
        <taxon>Malvaceae</taxon>
        <taxon>Malvoideae</taxon>
        <taxon>Hibiscus</taxon>
    </lineage>
</organism>